<organism evidence="1 2">
    <name type="scientific">Pyrococcus kukulkanii</name>
    <dbReference type="NCBI Taxonomy" id="1609559"/>
    <lineage>
        <taxon>Archaea</taxon>
        <taxon>Methanobacteriati</taxon>
        <taxon>Methanobacteriota</taxon>
        <taxon>Thermococci</taxon>
        <taxon>Thermococcales</taxon>
        <taxon>Thermococcaceae</taxon>
        <taxon>Pyrococcus</taxon>
    </lineage>
</organism>
<reference evidence="1 2" key="1">
    <citation type="submission" date="2023-03" db="EMBL/GenBank/DDBJ databases">
        <title>Speciation in Pyrococcus: adaptation to high temperature as a mechanism.</title>
        <authorList>
            <person name="Gu J."/>
        </authorList>
    </citation>
    <scope>NUCLEOTIDE SEQUENCE [LARGE SCALE GENOMIC DNA]</scope>
    <source>
        <strain evidence="1 2">LMOA34</strain>
    </source>
</reference>
<dbReference type="RefSeq" id="WP_372823383.1">
    <property type="nucleotide sequence ID" value="NZ_JARRIC010000002.1"/>
</dbReference>
<keyword evidence="2" id="KW-1185">Reference proteome</keyword>
<gene>
    <name evidence="1" type="ORF">P8X34_03885</name>
</gene>
<accession>A0ABV4T5G7</accession>
<comment type="caution">
    <text evidence="1">The sequence shown here is derived from an EMBL/GenBank/DDBJ whole genome shotgun (WGS) entry which is preliminary data.</text>
</comment>
<proteinExistence type="predicted"/>
<protein>
    <submittedName>
        <fullName evidence="1">Uncharacterized protein</fullName>
    </submittedName>
</protein>
<dbReference type="Proteomes" id="UP001571980">
    <property type="component" value="Unassembled WGS sequence"/>
</dbReference>
<sequence length="43" mass="5250">MALIMNLLKRGEFLYSSYFEEKLSYLIQARGYRDELQNDARRF</sequence>
<name>A0ABV4T5G7_9EURY</name>
<evidence type="ECO:0000313" key="1">
    <source>
        <dbReference type="EMBL" id="MFA4803889.1"/>
    </source>
</evidence>
<evidence type="ECO:0000313" key="2">
    <source>
        <dbReference type="Proteomes" id="UP001571980"/>
    </source>
</evidence>
<dbReference type="EMBL" id="JARRIG010000002">
    <property type="protein sequence ID" value="MFA4803889.1"/>
    <property type="molecule type" value="Genomic_DNA"/>
</dbReference>